<organism evidence="1 2">
    <name type="scientific">Marseilla massiliensis</name>
    <dbReference type="NCBI Taxonomy" id="1841864"/>
    <lineage>
        <taxon>Bacteria</taxon>
        <taxon>Pseudomonadati</taxon>
        <taxon>Bacteroidota</taxon>
        <taxon>Bacteroidia</taxon>
        <taxon>Bacteroidales</taxon>
        <taxon>Prevotellaceae</taxon>
        <taxon>Marseilla</taxon>
    </lineage>
</organism>
<accession>A0A938WLE3</accession>
<dbReference type="RefSeq" id="WP_205110126.1">
    <property type="nucleotide sequence ID" value="NZ_JACJJL010000015.1"/>
</dbReference>
<dbReference type="AlphaFoldDB" id="A0A938WLE3"/>
<proteinExistence type="predicted"/>
<reference evidence="1 2" key="1">
    <citation type="journal article" date="2021" name="Sci. Rep.">
        <title>The distribution of antibiotic resistance genes in chicken gut microbiota commensals.</title>
        <authorList>
            <person name="Juricova H."/>
            <person name="Matiasovicova J."/>
            <person name="Kubasova T."/>
            <person name="Cejkova D."/>
            <person name="Rychlik I."/>
        </authorList>
    </citation>
    <scope>NUCLEOTIDE SEQUENCE [LARGE SCALE GENOMIC DNA]</scope>
    <source>
        <strain evidence="1 2">An819</strain>
    </source>
</reference>
<evidence type="ECO:0000313" key="2">
    <source>
        <dbReference type="Proteomes" id="UP000764045"/>
    </source>
</evidence>
<name>A0A938WLE3_9BACT</name>
<dbReference type="Proteomes" id="UP000764045">
    <property type="component" value="Unassembled WGS sequence"/>
</dbReference>
<protein>
    <submittedName>
        <fullName evidence="1">Uncharacterized protein</fullName>
    </submittedName>
</protein>
<sequence length="222" mass="25363">MHKKFTYIVTLLLLHICSYAQPSMKRSRIAFTAGLNTNDAYDGEFSYHYMLLPYLGIGSGIGYFNQWYNDYLPHGKASGQWTSWKLSESDKEIGKVYLRPSILLSTPSLFKLGKYAISFQGECGAQILIPHTGVYIDYFNYNTFGSKSKYKSTNKGEWIFWSVKGGVNLSFTDIAIGVGYGISNLDIYSSRRFINVENVSLSDFYPEKRMTHSLFLCFMYSL</sequence>
<comment type="caution">
    <text evidence="1">The sequence shown here is derived from an EMBL/GenBank/DDBJ whole genome shotgun (WGS) entry which is preliminary data.</text>
</comment>
<keyword evidence="2" id="KW-1185">Reference proteome</keyword>
<dbReference type="EMBL" id="JACJJL010000015">
    <property type="protein sequence ID" value="MBM6662056.1"/>
    <property type="molecule type" value="Genomic_DNA"/>
</dbReference>
<gene>
    <name evidence="1" type="ORF">H6B30_09905</name>
</gene>
<evidence type="ECO:0000313" key="1">
    <source>
        <dbReference type="EMBL" id="MBM6662056.1"/>
    </source>
</evidence>